<feature type="transmembrane region" description="Helical" evidence="7">
    <location>
        <begin position="178"/>
        <end position="200"/>
    </location>
</feature>
<dbReference type="GO" id="GO:0016020">
    <property type="term" value="C:membrane"/>
    <property type="evidence" value="ECO:0007669"/>
    <property type="project" value="UniProtKB-SubCell"/>
</dbReference>
<feature type="transmembrane region" description="Helical" evidence="7">
    <location>
        <begin position="114"/>
        <end position="134"/>
    </location>
</feature>
<dbReference type="EMBL" id="MU157862">
    <property type="protein sequence ID" value="KAF9527382.1"/>
    <property type="molecule type" value="Genomic_DNA"/>
</dbReference>
<evidence type="ECO:0000256" key="4">
    <source>
        <dbReference type="ARBA" id="ARBA00022989"/>
    </source>
</evidence>
<feature type="transmembrane region" description="Helical" evidence="7">
    <location>
        <begin position="84"/>
        <end position="102"/>
    </location>
</feature>
<feature type="domain" description="Major facilitator superfamily (MFS) profile" evidence="8">
    <location>
        <begin position="49"/>
        <end position="464"/>
    </location>
</feature>
<dbReference type="Pfam" id="PF07690">
    <property type="entry name" value="MFS_1"/>
    <property type="match status" value="1"/>
</dbReference>
<evidence type="ECO:0000256" key="5">
    <source>
        <dbReference type="ARBA" id="ARBA00023136"/>
    </source>
</evidence>
<keyword evidence="5 7" id="KW-0472">Membrane</keyword>
<dbReference type="PROSITE" id="PS50850">
    <property type="entry name" value="MFS"/>
    <property type="match status" value="1"/>
</dbReference>
<name>A0A9P6EEC8_9AGAR</name>
<dbReference type="PANTHER" id="PTHR43791:SF6">
    <property type="entry name" value="TRANSPORTER, PUTATIVE (AFU_ORTHOLOGUE AFUA_1G16690)-RELATED"/>
    <property type="match status" value="1"/>
</dbReference>
<dbReference type="Gene3D" id="1.20.1250.20">
    <property type="entry name" value="MFS general substrate transporter like domains"/>
    <property type="match status" value="2"/>
</dbReference>
<accession>A0A9P6EEC8</accession>
<feature type="transmembrane region" description="Helical" evidence="7">
    <location>
        <begin position="349"/>
        <end position="370"/>
    </location>
</feature>
<keyword evidence="4 7" id="KW-1133">Transmembrane helix</keyword>
<keyword evidence="2" id="KW-0813">Transport</keyword>
<proteinExistence type="predicted"/>
<feature type="transmembrane region" description="Helical" evidence="7">
    <location>
        <begin position="146"/>
        <end position="166"/>
    </location>
</feature>
<feature type="transmembrane region" description="Helical" evidence="7">
    <location>
        <begin position="315"/>
        <end position="337"/>
    </location>
</feature>
<feature type="compositionally biased region" description="Basic and acidic residues" evidence="6">
    <location>
        <begin position="1"/>
        <end position="14"/>
    </location>
</feature>
<evidence type="ECO:0000259" key="8">
    <source>
        <dbReference type="PROSITE" id="PS50850"/>
    </source>
</evidence>
<dbReference type="PANTHER" id="PTHR43791">
    <property type="entry name" value="PERMEASE-RELATED"/>
    <property type="match status" value="1"/>
</dbReference>
<protein>
    <submittedName>
        <fullName evidence="9">Major facilitator superfamily domain-containing protein</fullName>
    </submittedName>
</protein>
<dbReference type="GO" id="GO:0022857">
    <property type="term" value="F:transmembrane transporter activity"/>
    <property type="evidence" value="ECO:0007669"/>
    <property type="project" value="InterPro"/>
</dbReference>
<dbReference type="AlphaFoldDB" id="A0A9P6EEC8"/>
<feature type="transmembrane region" description="Helical" evidence="7">
    <location>
        <begin position="405"/>
        <end position="425"/>
    </location>
</feature>
<dbReference type="FunFam" id="1.20.1250.20:FF:000013">
    <property type="entry name" value="MFS general substrate transporter"/>
    <property type="match status" value="1"/>
</dbReference>
<evidence type="ECO:0000313" key="10">
    <source>
        <dbReference type="Proteomes" id="UP000807306"/>
    </source>
</evidence>
<evidence type="ECO:0000256" key="1">
    <source>
        <dbReference type="ARBA" id="ARBA00004141"/>
    </source>
</evidence>
<dbReference type="SUPFAM" id="SSF103473">
    <property type="entry name" value="MFS general substrate transporter"/>
    <property type="match status" value="1"/>
</dbReference>
<comment type="subcellular location">
    <subcellularLocation>
        <location evidence="1">Membrane</location>
        <topology evidence="1">Multi-pass membrane protein</topology>
    </subcellularLocation>
</comment>
<dbReference type="InterPro" id="IPR011701">
    <property type="entry name" value="MFS"/>
</dbReference>
<feature type="transmembrane region" description="Helical" evidence="7">
    <location>
        <begin position="437"/>
        <end position="455"/>
    </location>
</feature>
<dbReference type="OrthoDB" id="2985014at2759"/>
<feature type="transmembrane region" description="Helical" evidence="7">
    <location>
        <begin position="283"/>
        <end position="303"/>
    </location>
</feature>
<dbReference type="InterPro" id="IPR036259">
    <property type="entry name" value="MFS_trans_sf"/>
</dbReference>
<evidence type="ECO:0000313" key="9">
    <source>
        <dbReference type="EMBL" id="KAF9527382.1"/>
    </source>
</evidence>
<evidence type="ECO:0000256" key="3">
    <source>
        <dbReference type="ARBA" id="ARBA00022692"/>
    </source>
</evidence>
<dbReference type="InterPro" id="IPR020846">
    <property type="entry name" value="MFS_dom"/>
</dbReference>
<evidence type="ECO:0000256" key="2">
    <source>
        <dbReference type="ARBA" id="ARBA00022448"/>
    </source>
</evidence>
<dbReference type="Proteomes" id="UP000807306">
    <property type="component" value="Unassembled WGS sequence"/>
</dbReference>
<feature type="region of interest" description="Disordered" evidence="6">
    <location>
        <begin position="1"/>
        <end position="28"/>
    </location>
</feature>
<gene>
    <name evidence="9" type="ORF">CPB83DRAFT_404394</name>
</gene>
<feature type="transmembrane region" description="Helical" evidence="7">
    <location>
        <begin position="45"/>
        <end position="62"/>
    </location>
</feature>
<organism evidence="9 10">
    <name type="scientific">Crepidotus variabilis</name>
    <dbReference type="NCBI Taxonomy" id="179855"/>
    <lineage>
        <taxon>Eukaryota</taxon>
        <taxon>Fungi</taxon>
        <taxon>Dikarya</taxon>
        <taxon>Basidiomycota</taxon>
        <taxon>Agaricomycotina</taxon>
        <taxon>Agaricomycetes</taxon>
        <taxon>Agaricomycetidae</taxon>
        <taxon>Agaricales</taxon>
        <taxon>Agaricineae</taxon>
        <taxon>Crepidotaceae</taxon>
        <taxon>Crepidotus</taxon>
    </lineage>
</organism>
<keyword evidence="3 7" id="KW-0812">Transmembrane</keyword>
<evidence type="ECO:0000256" key="7">
    <source>
        <dbReference type="SAM" id="Phobius"/>
    </source>
</evidence>
<evidence type="ECO:0000256" key="6">
    <source>
        <dbReference type="SAM" id="MobiDB-lite"/>
    </source>
</evidence>
<comment type="caution">
    <text evidence="9">The sequence shown here is derived from an EMBL/GenBank/DDBJ whole genome shotgun (WGS) entry which is preliminary data.</text>
</comment>
<reference evidence="9" key="1">
    <citation type="submission" date="2020-11" db="EMBL/GenBank/DDBJ databases">
        <authorList>
            <consortium name="DOE Joint Genome Institute"/>
            <person name="Ahrendt S."/>
            <person name="Riley R."/>
            <person name="Andreopoulos W."/>
            <person name="Labutti K."/>
            <person name="Pangilinan J."/>
            <person name="Ruiz-Duenas F.J."/>
            <person name="Barrasa J.M."/>
            <person name="Sanchez-Garcia M."/>
            <person name="Camarero S."/>
            <person name="Miyauchi S."/>
            <person name="Serrano A."/>
            <person name="Linde D."/>
            <person name="Babiker R."/>
            <person name="Drula E."/>
            <person name="Ayuso-Fernandez I."/>
            <person name="Pacheco R."/>
            <person name="Padilla G."/>
            <person name="Ferreira P."/>
            <person name="Barriuso J."/>
            <person name="Kellner H."/>
            <person name="Castanera R."/>
            <person name="Alfaro M."/>
            <person name="Ramirez L."/>
            <person name="Pisabarro A.G."/>
            <person name="Kuo A."/>
            <person name="Tritt A."/>
            <person name="Lipzen A."/>
            <person name="He G."/>
            <person name="Yan M."/>
            <person name="Ng V."/>
            <person name="Cullen D."/>
            <person name="Martin F."/>
            <person name="Rosso M.-N."/>
            <person name="Henrissat B."/>
            <person name="Hibbett D."/>
            <person name="Martinez A.T."/>
            <person name="Grigoriev I.V."/>
        </authorList>
    </citation>
    <scope>NUCLEOTIDE SEQUENCE</scope>
    <source>
        <strain evidence="9">CBS 506.95</strain>
    </source>
</reference>
<keyword evidence="10" id="KW-1185">Reference proteome</keyword>
<dbReference type="FunFam" id="1.20.1250.20:FF:000057">
    <property type="entry name" value="MFS general substrate transporter"/>
    <property type="match status" value="1"/>
</dbReference>
<sequence length="507" mass="56192">MEKEETNTLSEKEATSLTSNEPLSKLPAFGSPERAAAEKSLRRKLDLRLMPTLFFIIILNYIDRNAVTSARLQGLQTDLNLTDVQWASVIAIMYVTFCPAQIPSNMILNKISRPSLYIGTCTVLWGMVSSLTGITKSFPGILLARLFLGLPEAAFYPGSMFLLSRWYTKKELAFRMALIYSGTLISNAFGSLMAAGILAGMDGARGIRAWRWLFFIEGAVTICFGFNAMWLLPDYPHNTRWLSKDELHLAQARLADDAGEADQDDAGDSPLAGLTMALKDPKVLLFMLMTLCSILGCSFNQFFPTLTKTLGYNTTITLILAAPPWIFAAIICCANAWHADRTGERFFHFSFWLWCVLIGFIIAMSTMVMAARYISLFLMALGYVGATINLVWVANVIARPPAKRAAAIALCNGFGNMGFVAGSYIWQSSWGPEYRKSMGICFASIVTCTTVAFVIRQLLNRENKKLDADELAALGSANRARVEEAARLEGITLEQAMERRKGFRYLS</sequence>
<feature type="transmembrane region" description="Helical" evidence="7">
    <location>
        <begin position="212"/>
        <end position="232"/>
    </location>
</feature>
<feature type="transmembrane region" description="Helical" evidence="7">
    <location>
        <begin position="376"/>
        <end position="398"/>
    </location>
</feature>